<dbReference type="InterPro" id="IPR050148">
    <property type="entry name" value="Terpene_synthase-like"/>
</dbReference>
<dbReference type="AlphaFoldDB" id="A0AAN6MWX7"/>
<evidence type="ECO:0008006" key="5">
    <source>
        <dbReference type="Google" id="ProtNLM"/>
    </source>
</evidence>
<organism evidence="3 4">
    <name type="scientific">Diplogelasinospora grovesii</name>
    <dbReference type="NCBI Taxonomy" id="303347"/>
    <lineage>
        <taxon>Eukaryota</taxon>
        <taxon>Fungi</taxon>
        <taxon>Dikarya</taxon>
        <taxon>Ascomycota</taxon>
        <taxon>Pezizomycotina</taxon>
        <taxon>Sordariomycetes</taxon>
        <taxon>Sordariomycetidae</taxon>
        <taxon>Sordariales</taxon>
        <taxon>Diplogelasinosporaceae</taxon>
        <taxon>Diplogelasinospora</taxon>
    </lineage>
</organism>
<dbReference type="PANTHER" id="PTHR31739:SF25">
    <property type="entry name" value="(E,E)-GERANYLLINALOOL SYNTHASE"/>
    <property type="match status" value="1"/>
</dbReference>
<dbReference type="GO" id="GO:0016102">
    <property type="term" value="P:diterpenoid biosynthetic process"/>
    <property type="evidence" value="ECO:0007669"/>
    <property type="project" value="TreeGrafter"/>
</dbReference>
<dbReference type="SUPFAM" id="SSF48239">
    <property type="entry name" value="Terpenoid cyclases/Protein prenyltransferases"/>
    <property type="match status" value="2"/>
</dbReference>
<accession>A0AAN6MWX7</accession>
<feature type="region of interest" description="Disordered" evidence="2">
    <location>
        <begin position="703"/>
        <end position="737"/>
    </location>
</feature>
<sequence>MDLLSETFSREARAVVSQLADQLEDGKVIKPIGSFSPSAYDTAWLARIRTRDNEPAWLFPQCFEYLLRTQDQTTGGWPAYSSELDGILNTMAAIVALREHQTRPDIAQGCCSISAEDCAERVVRAENHLRATLQKWDVSRTVHVGFEALVPALLEMLEERTGETLDFPGRQTLMSLYRHKLAKFRPEVLYVPGGKTTLVHSLEAFVGKIDYNRVAHHLDERGSMMASPAATAAYLMHSSIWDERAETYLRDVVLSCSGKGSGGVPSAFPSSTFEMTWVVSTLLKAGLAPDILGLQETSKIRRFLQSQLESHGGLVGFGKFNQPPLTKWFQICPKRMVEEFEAPDHFRTYRNERNESFSANCNVLDALLHSPSPGEYSSQIAKVSRFLCNAFYSGNVRDKWNLSERYSMMVLSQAFAKLLQVWDSGCSLELSEDLICNQIPIVLFQILIRTLQTQSPDGSWGFPLSSGTASREITAYAVLTLKSISSLPWPHVAHFQSRIQAALKRASSYLVLGFGRDNDNEYLWVEKVTYALPPLSRAYSIAALCCPSGTSYYTWGHKVTHLVPNVVPGGERVRKMAKFFSQLPMFEGDEPWLLEADVALGYLYQPQLMRIATNRRNHYPLYNNVLWETMRIALLDYQLDEFMETVVSEAGGGENVYNDLRHIVRGVCEFVPDKNHSFTGPNSSLGNGHSVNGTVMESNSLKHRLPSTDEDVESKRVKPATATATSQTQTPPMDHHHHLRKAESILRRFACYIFQHPAVVSSPKHVRRQLHQELEVCMLAHIDHEEDNSRFITQQSPSDSGAVAKFDSPRGTYYSWIRNTSADNTHSPFTFVFFSCLAAAAAAAAAASLTGTSGPLEGGASFFQGVRQHYLSQAASRHLAHLCRGYNDLGSVARDRAEGNLNSLNFAEFHEAPGGGGGEEETVKKDLFFIATYERECLEHVLAKLNAEVMCGGGGGGGGDGHWKVNALRTFVDTVDLYGQIYMARDITNRVK</sequence>
<dbReference type="Proteomes" id="UP001303473">
    <property type="component" value="Unassembled WGS sequence"/>
</dbReference>
<keyword evidence="4" id="KW-1185">Reference proteome</keyword>
<reference evidence="4" key="1">
    <citation type="journal article" date="2023" name="Mol. Phylogenet. Evol.">
        <title>Genome-scale phylogeny and comparative genomics of the fungal order Sordariales.</title>
        <authorList>
            <person name="Hensen N."/>
            <person name="Bonometti L."/>
            <person name="Westerberg I."/>
            <person name="Brannstrom I.O."/>
            <person name="Guillou S."/>
            <person name="Cros-Aarteil S."/>
            <person name="Calhoun S."/>
            <person name="Haridas S."/>
            <person name="Kuo A."/>
            <person name="Mondo S."/>
            <person name="Pangilinan J."/>
            <person name="Riley R."/>
            <person name="LaButti K."/>
            <person name="Andreopoulos B."/>
            <person name="Lipzen A."/>
            <person name="Chen C."/>
            <person name="Yan M."/>
            <person name="Daum C."/>
            <person name="Ng V."/>
            <person name="Clum A."/>
            <person name="Steindorff A."/>
            <person name="Ohm R.A."/>
            <person name="Martin F."/>
            <person name="Silar P."/>
            <person name="Natvig D.O."/>
            <person name="Lalanne C."/>
            <person name="Gautier V."/>
            <person name="Ament-Velasquez S.L."/>
            <person name="Kruys A."/>
            <person name="Hutchinson M.I."/>
            <person name="Powell A.J."/>
            <person name="Barry K."/>
            <person name="Miller A.N."/>
            <person name="Grigoriev I.V."/>
            <person name="Debuchy R."/>
            <person name="Gladieux P."/>
            <person name="Hiltunen Thoren M."/>
            <person name="Johannesson H."/>
        </authorList>
    </citation>
    <scope>NUCLEOTIDE SEQUENCE [LARGE SCALE GENOMIC DNA]</scope>
    <source>
        <strain evidence="4">CBS 340.73</strain>
    </source>
</reference>
<evidence type="ECO:0000256" key="2">
    <source>
        <dbReference type="SAM" id="MobiDB-lite"/>
    </source>
</evidence>
<comment type="caution">
    <text evidence="3">The sequence shown here is derived from an EMBL/GenBank/DDBJ whole genome shotgun (WGS) entry which is preliminary data.</text>
</comment>
<proteinExistence type="inferred from homology"/>
<dbReference type="GO" id="GO:0010333">
    <property type="term" value="F:terpene synthase activity"/>
    <property type="evidence" value="ECO:0007669"/>
    <property type="project" value="InterPro"/>
</dbReference>
<protein>
    <recommendedName>
        <fullName evidence="5">Ent-kaurene synthase</fullName>
    </recommendedName>
</protein>
<feature type="compositionally biased region" description="Low complexity" evidence="2">
    <location>
        <begin position="719"/>
        <end position="732"/>
    </location>
</feature>
<evidence type="ECO:0000313" key="4">
    <source>
        <dbReference type="Proteomes" id="UP001303473"/>
    </source>
</evidence>
<dbReference type="EMBL" id="MU853995">
    <property type="protein sequence ID" value="KAK3934391.1"/>
    <property type="molecule type" value="Genomic_DNA"/>
</dbReference>
<evidence type="ECO:0000256" key="1">
    <source>
        <dbReference type="ARBA" id="ARBA00006333"/>
    </source>
</evidence>
<dbReference type="PANTHER" id="PTHR31739">
    <property type="entry name" value="ENT-COPALYL DIPHOSPHATE SYNTHASE, CHLOROPLASTIC"/>
    <property type="match status" value="1"/>
</dbReference>
<dbReference type="GO" id="GO:0000287">
    <property type="term" value="F:magnesium ion binding"/>
    <property type="evidence" value="ECO:0007669"/>
    <property type="project" value="TreeGrafter"/>
</dbReference>
<evidence type="ECO:0000313" key="3">
    <source>
        <dbReference type="EMBL" id="KAK3934391.1"/>
    </source>
</evidence>
<dbReference type="InterPro" id="IPR008930">
    <property type="entry name" value="Terpenoid_cyclase/PrenylTrfase"/>
</dbReference>
<name>A0AAN6MWX7_9PEZI</name>
<comment type="similarity">
    <text evidence="1">Belongs to the terpene synthase family.</text>
</comment>
<dbReference type="Gene3D" id="1.50.10.160">
    <property type="match status" value="1"/>
</dbReference>
<gene>
    <name evidence="3" type="ORF">QBC46DRAFT_427605</name>
</gene>